<evidence type="ECO:0000313" key="1">
    <source>
        <dbReference type="EMBL" id="AVO38774.1"/>
    </source>
</evidence>
<dbReference type="Proteomes" id="UP000237655">
    <property type="component" value="Chromosome"/>
</dbReference>
<gene>
    <name evidence="1" type="ORF">C6Y53_14445</name>
</gene>
<accession>A0A2S0MSB8</accession>
<dbReference type="KEGG" id="thas:C6Y53_14445"/>
<keyword evidence="2" id="KW-1185">Reference proteome</keyword>
<reference evidence="2" key="1">
    <citation type="submission" date="2018-03" db="EMBL/GenBank/DDBJ databases">
        <title>Genomic analysis of the strain SH-1 isolated from shrimp intestine.</title>
        <authorList>
            <person name="Kim Y.-S."/>
            <person name="Kim S.-E."/>
            <person name="Kim K.-H."/>
        </authorList>
    </citation>
    <scope>NUCLEOTIDE SEQUENCE [LARGE SCALE GENOMIC DNA]</scope>
    <source>
        <strain evidence="2">SH-1</strain>
    </source>
</reference>
<protein>
    <recommendedName>
        <fullName evidence="3">Capsular polysaccharide biosynthesis protein</fullName>
    </recommendedName>
</protein>
<proteinExistence type="predicted"/>
<evidence type="ECO:0000313" key="2">
    <source>
        <dbReference type="Proteomes" id="UP000237655"/>
    </source>
</evidence>
<dbReference type="EMBL" id="CP027665">
    <property type="protein sequence ID" value="AVO38774.1"/>
    <property type="molecule type" value="Genomic_DNA"/>
</dbReference>
<evidence type="ECO:0008006" key="3">
    <source>
        <dbReference type="Google" id="ProtNLM"/>
    </source>
</evidence>
<organism evidence="1 2">
    <name type="scientific">Pukyongiella litopenaei</name>
    <dbReference type="NCBI Taxonomy" id="2605946"/>
    <lineage>
        <taxon>Bacteria</taxon>
        <taxon>Pseudomonadati</taxon>
        <taxon>Pseudomonadota</taxon>
        <taxon>Alphaproteobacteria</taxon>
        <taxon>Rhodobacterales</taxon>
        <taxon>Paracoccaceae</taxon>
        <taxon>Pukyongiella</taxon>
    </lineage>
</organism>
<name>A0A2S0MSB8_9RHOB</name>
<dbReference type="RefSeq" id="WP_106473085.1">
    <property type="nucleotide sequence ID" value="NZ_CP027665.1"/>
</dbReference>
<sequence length="306" mass="34802">MAEPRILRIHLDDGLRASARAGQHNFINKLARVAQAAGYRVEYRPDTIAERMKSAARRGFALFHMADPPHDRALCFRRVYHYPFWAIERSGRRWDWHVARSRFDPADRAPDADRFCRFWRRRLFGEATGAAQPGDFIYVPLQGRLLRHRSFQSCAPIDMLRAVLDHDDRPVIATLHPGERYTTAELDALDTLARAHPRLDLRWGGMEPLLAGCHHVVTQNSAVAFNGYFFARPAVLFARVDFHHIAANVHDLGVRRALETGPGMTPDYAGYLHWFWQRMSINAGNDRAPDRIAAALARGGLPMAPP</sequence>
<dbReference type="AlphaFoldDB" id="A0A2S0MSB8"/>